<organism evidence="16 17">
    <name type="scientific">Leucobacter chromiisoli</name>
    <dbReference type="NCBI Taxonomy" id="2796471"/>
    <lineage>
        <taxon>Bacteria</taxon>
        <taxon>Bacillati</taxon>
        <taxon>Actinomycetota</taxon>
        <taxon>Actinomycetes</taxon>
        <taxon>Micrococcales</taxon>
        <taxon>Microbacteriaceae</taxon>
        <taxon>Leucobacter</taxon>
    </lineage>
</organism>
<dbReference type="InterPro" id="IPR010065">
    <property type="entry name" value="AA_ABC_transptr_permease_3TM"/>
</dbReference>
<dbReference type="FunFam" id="3.40.50.300:FF:000020">
    <property type="entry name" value="Amino acid ABC transporter ATP-binding component"/>
    <property type="match status" value="1"/>
</dbReference>
<keyword evidence="6" id="KW-0547">Nucleotide-binding</keyword>
<dbReference type="GO" id="GO:0043190">
    <property type="term" value="C:ATP-binding cassette (ABC) transporter complex"/>
    <property type="evidence" value="ECO:0007669"/>
    <property type="project" value="InterPro"/>
</dbReference>
<evidence type="ECO:0000256" key="5">
    <source>
        <dbReference type="ARBA" id="ARBA00022692"/>
    </source>
</evidence>
<comment type="caution">
    <text evidence="16">The sequence shown here is derived from an EMBL/GenBank/DDBJ whole genome shotgun (WGS) entry which is preliminary data.</text>
</comment>
<proteinExistence type="inferred from homology"/>
<feature type="transmembrane region" description="Helical" evidence="12">
    <location>
        <begin position="487"/>
        <end position="505"/>
    </location>
</feature>
<dbReference type="GO" id="GO:0005524">
    <property type="term" value="F:ATP binding"/>
    <property type="evidence" value="ECO:0007669"/>
    <property type="project" value="UniProtKB-KW"/>
</dbReference>
<dbReference type="InterPro" id="IPR017871">
    <property type="entry name" value="ABC_transporter-like_CS"/>
</dbReference>
<dbReference type="InterPro" id="IPR035906">
    <property type="entry name" value="MetI-like_sf"/>
</dbReference>
<dbReference type="EMBL" id="JAEHOH010000012">
    <property type="protein sequence ID" value="MBK0419278.1"/>
    <property type="molecule type" value="Genomic_DNA"/>
</dbReference>
<evidence type="ECO:0000256" key="8">
    <source>
        <dbReference type="ARBA" id="ARBA00022989"/>
    </source>
</evidence>
<dbReference type="PROSITE" id="PS00211">
    <property type="entry name" value="ABC_TRANSPORTER_1"/>
    <property type="match status" value="1"/>
</dbReference>
<evidence type="ECO:0000256" key="12">
    <source>
        <dbReference type="RuleBase" id="RU363032"/>
    </source>
</evidence>
<keyword evidence="9 12" id="KW-0472">Membrane</keyword>
<dbReference type="Pfam" id="PF00528">
    <property type="entry name" value="BPD_transp_1"/>
    <property type="match status" value="1"/>
</dbReference>
<evidence type="ECO:0000256" key="11">
    <source>
        <dbReference type="ARBA" id="ARBA00047624"/>
    </source>
</evidence>
<evidence type="ECO:0000256" key="6">
    <source>
        <dbReference type="ARBA" id="ARBA00022741"/>
    </source>
</evidence>
<dbReference type="Gene3D" id="3.40.190.10">
    <property type="entry name" value="Periplasmic binding protein-like II"/>
    <property type="match status" value="2"/>
</dbReference>
<dbReference type="EC" id="7.4.2.1" evidence="10"/>
<comment type="similarity">
    <text evidence="12">Belongs to the binding-protein-dependent transport system permease family.</text>
</comment>
<dbReference type="InterPro" id="IPR027417">
    <property type="entry name" value="P-loop_NTPase"/>
</dbReference>
<dbReference type="SUPFAM" id="SSF52540">
    <property type="entry name" value="P-loop containing nucleoside triphosphate hydrolases"/>
    <property type="match status" value="1"/>
</dbReference>
<evidence type="ECO:0000256" key="13">
    <source>
        <dbReference type="SAM" id="SignalP"/>
    </source>
</evidence>
<evidence type="ECO:0000313" key="17">
    <source>
        <dbReference type="Proteomes" id="UP000608530"/>
    </source>
</evidence>
<name>A0A934Q893_9MICO</name>
<dbReference type="NCBIfam" id="TIGR01726">
    <property type="entry name" value="HEQRo_perm_3TM"/>
    <property type="match status" value="1"/>
</dbReference>
<dbReference type="Pfam" id="PF00497">
    <property type="entry name" value="SBP_bac_3"/>
    <property type="match status" value="1"/>
</dbReference>
<feature type="transmembrane region" description="Helical" evidence="12">
    <location>
        <begin position="385"/>
        <end position="405"/>
    </location>
</feature>
<dbReference type="InterPro" id="IPR000515">
    <property type="entry name" value="MetI-like"/>
</dbReference>
<dbReference type="AlphaFoldDB" id="A0A934Q893"/>
<dbReference type="PANTHER" id="PTHR43166:SF35">
    <property type="entry name" value="L-CYSTINE IMPORT ATP-BINDING PROTEIN TCYN"/>
    <property type="match status" value="1"/>
</dbReference>
<evidence type="ECO:0000256" key="10">
    <source>
        <dbReference type="ARBA" id="ARBA00038850"/>
    </source>
</evidence>
<dbReference type="CDD" id="cd06261">
    <property type="entry name" value="TM_PBP2"/>
    <property type="match status" value="1"/>
</dbReference>
<dbReference type="PROSITE" id="PS50893">
    <property type="entry name" value="ABC_TRANSPORTER_2"/>
    <property type="match status" value="1"/>
</dbReference>
<comment type="catalytic activity">
    <reaction evidence="11">
        <text>a polar amino acid(out) + ATP + H2O = a polar amino acid(in) + ADP + phosphate + H(+)</text>
        <dbReference type="Rhea" id="RHEA:14673"/>
        <dbReference type="ChEBI" id="CHEBI:15377"/>
        <dbReference type="ChEBI" id="CHEBI:15378"/>
        <dbReference type="ChEBI" id="CHEBI:30616"/>
        <dbReference type="ChEBI" id="CHEBI:43474"/>
        <dbReference type="ChEBI" id="CHEBI:62031"/>
        <dbReference type="ChEBI" id="CHEBI:456216"/>
        <dbReference type="EC" id="7.4.2.1"/>
    </reaction>
    <physiologicalReaction direction="left-to-right" evidence="11">
        <dbReference type="Rhea" id="RHEA:14674"/>
    </physiologicalReaction>
</comment>
<feature type="domain" description="ABC transporter" evidence="14">
    <location>
        <begin position="554"/>
        <end position="799"/>
    </location>
</feature>
<feature type="chain" id="PRO_5037451145" description="ABC-type polar-amino-acid transporter" evidence="13">
    <location>
        <begin position="36"/>
        <end position="806"/>
    </location>
</feature>
<feature type="transmembrane region" description="Helical" evidence="12">
    <location>
        <begin position="352"/>
        <end position="373"/>
    </location>
</feature>
<keyword evidence="7" id="KW-0067">ATP-binding</keyword>
<dbReference type="InterPro" id="IPR003439">
    <property type="entry name" value="ABC_transporter-like_ATP-bd"/>
</dbReference>
<evidence type="ECO:0000259" key="15">
    <source>
        <dbReference type="PROSITE" id="PS50928"/>
    </source>
</evidence>
<dbReference type="GO" id="GO:0016887">
    <property type="term" value="F:ATP hydrolysis activity"/>
    <property type="evidence" value="ECO:0007669"/>
    <property type="project" value="InterPro"/>
</dbReference>
<evidence type="ECO:0000313" key="16">
    <source>
        <dbReference type="EMBL" id="MBK0419278.1"/>
    </source>
</evidence>
<reference evidence="16" key="1">
    <citation type="submission" date="2020-12" db="EMBL/GenBank/DDBJ databases">
        <title>Leucobacter sp. CAS1, isolated from Chromium sludge.</title>
        <authorList>
            <person name="Xu Z."/>
        </authorList>
    </citation>
    <scope>NUCLEOTIDE SEQUENCE</scope>
    <source>
        <strain evidence="16">CSA1</strain>
    </source>
</reference>
<keyword evidence="5 12" id="KW-0812">Transmembrane</keyword>
<keyword evidence="13" id="KW-0732">Signal</keyword>
<dbReference type="CDD" id="cd03262">
    <property type="entry name" value="ABC_HisP_GlnQ"/>
    <property type="match status" value="1"/>
</dbReference>
<feature type="transmembrane region" description="Helical" evidence="12">
    <location>
        <begin position="313"/>
        <end position="340"/>
    </location>
</feature>
<sequence>MIQRRVRGARGAFAALAAVVMAILAVLVPLQTAQAAEADDSASGETLRIGSDLTYPPYAYLDGDEPSGFDPDFMRGLSAELDREAEFVDTRFEQLVPNLQAGHFDVIASALYITEDRARLVDFIPYFMTGNSIVTPADAEPARDASDLCGLSVAVIKGGEVATQLRGEASQECLDAGERAIDVRDFAADTEGTQALLAGQVDVQVTDAAVGKTAVDSSNGALALTSTELLFPVPVGIAVAQGNAELADQLRAGLDEMRADGSYQALLTEYNLEEPDPEAVEEALGSQADAASAGGGFSFDWPYFFSLFAHADFWNATLTVLALSALAWTISTVLGMLVALGRQSRQAWLRGILGVYVWFFRSLPLLVLLIFVYNAPQVIPELRTIVGSPFMAGLIALVLSETAYISEIHRGGLSSVAGGQGEAGRALGIPWRGVQRLIVIPQAFRVALPALGNELVTIIKLTSLVSAISLTEILLVGQRLYTQNFKVLETLLVVGVFYVMIVTVFDQALKYLERRLDVNRRGKRARLGTATSSIDVIPPAAKRERTPHEGEVVISVRDERKSYGSVEVLKGIDLDVHRGEVVAVIGPSGSGKTTMIRTLNAMEQIDGGDVLYRGEPVGYTRAADGSARPAPDRVLARTRARVGMVFQQFNLFPHQTVLENVTFAPDYLRVASRADTRALALELLAKVGMDAHADKYPHQLSGGQQQRVAIARALAMEPEVLLFDEPTSALDPELVDEVLRVMTELAAEGLTMVVVTHEMRFAREVADWVVFMDQGVIVEEGPAEEVFDRPREERTRRFLNRVQAGA</sequence>
<dbReference type="RefSeq" id="WP_200115424.1">
    <property type="nucleotide sequence ID" value="NZ_JAEHOH010000012.1"/>
</dbReference>
<keyword evidence="4" id="KW-1003">Cell membrane</keyword>
<dbReference type="SUPFAM" id="SSF53850">
    <property type="entry name" value="Periplasmic binding protein-like II"/>
    <property type="match status" value="1"/>
</dbReference>
<protein>
    <recommendedName>
        <fullName evidence="10">ABC-type polar-amino-acid transporter</fullName>
        <ecNumber evidence="10">7.4.2.1</ecNumber>
    </recommendedName>
</protein>
<feature type="domain" description="ABC transmembrane type-1" evidence="15">
    <location>
        <begin position="317"/>
        <end position="509"/>
    </location>
</feature>
<gene>
    <name evidence="16" type="ORF">JD276_09555</name>
</gene>
<accession>A0A934Q893</accession>
<dbReference type="Gene3D" id="3.40.50.300">
    <property type="entry name" value="P-loop containing nucleotide triphosphate hydrolases"/>
    <property type="match status" value="1"/>
</dbReference>
<evidence type="ECO:0000256" key="9">
    <source>
        <dbReference type="ARBA" id="ARBA00023136"/>
    </source>
</evidence>
<keyword evidence="17" id="KW-1185">Reference proteome</keyword>
<dbReference type="InterPro" id="IPR050086">
    <property type="entry name" value="MetN_ABC_transporter-like"/>
</dbReference>
<dbReference type="CDD" id="cd01004">
    <property type="entry name" value="PBP2_MidA_like"/>
    <property type="match status" value="1"/>
</dbReference>
<dbReference type="Pfam" id="PF00005">
    <property type="entry name" value="ABC_tran"/>
    <property type="match status" value="1"/>
</dbReference>
<keyword evidence="8 12" id="KW-1133">Transmembrane helix</keyword>
<dbReference type="SUPFAM" id="SSF161098">
    <property type="entry name" value="MetI-like"/>
    <property type="match status" value="1"/>
</dbReference>
<evidence type="ECO:0000256" key="4">
    <source>
        <dbReference type="ARBA" id="ARBA00022475"/>
    </source>
</evidence>
<dbReference type="PANTHER" id="PTHR43166">
    <property type="entry name" value="AMINO ACID IMPORT ATP-BINDING PROTEIN"/>
    <property type="match status" value="1"/>
</dbReference>
<evidence type="ECO:0000256" key="1">
    <source>
        <dbReference type="ARBA" id="ARBA00004202"/>
    </source>
</evidence>
<dbReference type="SMART" id="SM00062">
    <property type="entry name" value="PBPb"/>
    <property type="match status" value="1"/>
</dbReference>
<dbReference type="PROSITE" id="PS50928">
    <property type="entry name" value="ABC_TM1"/>
    <property type="match status" value="1"/>
</dbReference>
<evidence type="ECO:0000256" key="7">
    <source>
        <dbReference type="ARBA" id="ARBA00022840"/>
    </source>
</evidence>
<evidence type="ECO:0000256" key="3">
    <source>
        <dbReference type="ARBA" id="ARBA00022448"/>
    </source>
</evidence>
<feature type="signal peptide" evidence="13">
    <location>
        <begin position="1"/>
        <end position="35"/>
    </location>
</feature>
<evidence type="ECO:0000256" key="2">
    <source>
        <dbReference type="ARBA" id="ARBA00004651"/>
    </source>
</evidence>
<dbReference type="Gene3D" id="1.10.3720.10">
    <property type="entry name" value="MetI-like"/>
    <property type="match status" value="1"/>
</dbReference>
<keyword evidence="3 12" id="KW-0813">Transport</keyword>
<evidence type="ECO:0000259" key="14">
    <source>
        <dbReference type="PROSITE" id="PS50893"/>
    </source>
</evidence>
<dbReference type="InterPro" id="IPR003593">
    <property type="entry name" value="AAA+_ATPase"/>
</dbReference>
<dbReference type="SMART" id="SM00382">
    <property type="entry name" value="AAA"/>
    <property type="match status" value="1"/>
</dbReference>
<dbReference type="Proteomes" id="UP000608530">
    <property type="component" value="Unassembled WGS sequence"/>
</dbReference>
<comment type="subcellular location">
    <subcellularLocation>
        <location evidence="2 12">Cell membrane</location>
        <topology evidence="2 12">Multi-pass membrane protein</topology>
    </subcellularLocation>
    <subcellularLocation>
        <location evidence="1">Cell membrane</location>
        <topology evidence="1">Peripheral membrane protein</topology>
    </subcellularLocation>
</comment>
<dbReference type="GO" id="GO:0015426">
    <property type="term" value="F:ATPase-coupled polar amino acid-transporter activity"/>
    <property type="evidence" value="ECO:0007669"/>
    <property type="project" value="UniProtKB-EC"/>
</dbReference>
<dbReference type="InterPro" id="IPR001638">
    <property type="entry name" value="Solute-binding_3/MltF_N"/>
</dbReference>